<accession>A0A0B5BE56</accession>
<dbReference type="RefSeq" id="WP_039742295.1">
    <property type="nucleotide sequence ID" value="NZ_CP009788.1"/>
</dbReference>
<dbReference type="KEGG" id="gpi:GPICK_08710"/>
<dbReference type="Pfam" id="PF01558">
    <property type="entry name" value="POR"/>
    <property type="match status" value="1"/>
</dbReference>
<organism evidence="3 4">
    <name type="scientific">Geobacter pickeringii</name>
    <dbReference type="NCBI Taxonomy" id="345632"/>
    <lineage>
        <taxon>Bacteria</taxon>
        <taxon>Pseudomonadati</taxon>
        <taxon>Thermodesulfobacteriota</taxon>
        <taxon>Desulfuromonadia</taxon>
        <taxon>Geobacterales</taxon>
        <taxon>Geobacteraceae</taxon>
        <taxon>Geobacter</taxon>
    </lineage>
</organism>
<dbReference type="PANTHER" id="PTHR42730:SF1">
    <property type="entry name" value="2-OXOGLUTARATE SYNTHASE SUBUNIT KORC"/>
    <property type="match status" value="1"/>
</dbReference>
<dbReference type="SUPFAM" id="SSF53323">
    <property type="entry name" value="Pyruvate-ferredoxin oxidoreductase, PFOR, domain III"/>
    <property type="match status" value="1"/>
</dbReference>
<dbReference type="OrthoDB" id="9789125at2"/>
<evidence type="ECO:0000259" key="2">
    <source>
        <dbReference type="Pfam" id="PF01558"/>
    </source>
</evidence>
<evidence type="ECO:0000256" key="1">
    <source>
        <dbReference type="ARBA" id="ARBA00023002"/>
    </source>
</evidence>
<keyword evidence="1 3" id="KW-0560">Oxidoreductase</keyword>
<dbReference type="EMBL" id="CP009788">
    <property type="protein sequence ID" value="AJE03424.1"/>
    <property type="molecule type" value="Genomic_DNA"/>
</dbReference>
<gene>
    <name evidence="3" type="ORF">GPICK_08710</name>
</gene>
<evidence type="ECO:0000313" key="4">
    <source>
        <dbReference type="Proteomes" id="UP000057609"/>
    </source>
</evidence>
<feature type="domain" description="Pyruvate/ketoisovalerate oxidoreductase catalytic" evidence="2">
    <location>
        <begin position="13"/>
        <end position="175"/>
    </location>
</feature>
<dbReference type="InterPro" id="IPR052554">
    <property type="entry name" value="2-oxoglutarate_synth_KorC"/>
</dbReference>
<proteinExistence type="predicted"/>
<dbReference type="AlphaFoldDB" id="A0A0B5BE56"/>
<sequence length="182" mass="19157">MSGRYELRFSGAGGQGLILAGVIMAEAASIYDGKQAVQSQSYGPEARGGASKSEVVISEGPIDYPKATIVDALLALTQEACDKYSHDLKEGGVLLIDSDLVTKFPAGNYNVVSFPIINTAKNEVGREIVANIVALGAMVALTGVVSKESAEKAVLARVPEAFIELNKKAFQMGYEKAMAAKK</sequence>
<dbReference type="InterPro" id="IPR002869">
    <property type="entry name" value="Pyrv_flavodox_OxRed_cen"/>
</dbReference>
<dbReference type="Proteomes" id="UP000057609">
    <property type="component" value="Chromosome"/>
</dbReference>
<dbReference type="HOGENOM" id="CLU_087284_0_0_7"/>
<dbReference type="Gene3D" id="3.40.920.10">
    <property type="entry name" value="Pyruvate-ferredoxin oxidoreductase, PFOR, domain III"/>
    <property type="match status" value="1"/>
</dbReference>
<protein>
    <submittedName>
        <fullName evidence="3">2-oxoglutarate ferredoxin oxidoreductase subunit gamma</fullName>
        <ecNumber evidence="3">1.2.7.3</ecNumber>
    </submittedName>
</protein>
<dbReference type="InterPro" id="IPR019752">
    <property type="entry name" value="Pyrv/ketoisovalerate_OxRed_cat"/>
</dbReference>
<reference evidence="3 4" key="1">
    <citation type="journal article" date="2015" name="Genome Announc.">
        <title>Complete Genome of Geobacter pickeringii G13T, a Metal-Reducing Isolate from Sedimentary Kaolin Deposits.</title>
        <authorList>
            <person name="Badalamenti J.P."/>
            <person name="Bond D.R."/>
        </authorList>
    </citation>
    <scope>NUCLEOTIDE SEQUENCE [LARGE SCALE GENOMIC DNA]</scope>
    <source>
        <strain evidence="3 4">G13</strain>
    </source>
</reference>
<keyword evidence="4" id="KW-1185">Reference proteome</keyword>
<dbReference type="GO" id="GO:0047553">
    <property type="term" value="F:2-oxoglutarate synthase activity"/>
    <property type="evidence" value="ECO:0007669"/>
    <property type="project" value="UniProtKB-EC"/>
</dbReference>
<dbReference type="PANTHER" id="PTHR42730">
    <property type="entry name" value="2-OXOGLUTARATE SYNTHASE SUBUNIT KORC"/>
    <property type="match status" value="1"/>
</dbReference>
<name>A0A0B5BE56_9BACT</name>
<dbReference type="STRING" id="345632.GPICK_08710"/>
<evidence type="ECO:0000313" key="3">
    <source>
        <dbReference type="EMBL" id="AJE03424.1"/>
    </source>
</evidence>
<dbReference type="EC" id="1.2.7.3" evidence="3"/>